<proteinExistence type="predicted"/>
<name>A0ACC3ADA3_9EURO</name>
<protein>
    <submittedName>
        <fullName evidence="1">Uncharacterized protein</fullName>
    </submittedName>
</protein>
<evidence type="ECO:0000313" key="1">
    <source>
        <dbReference type="EMBL" id="KAJ9659821.1"/>
    </source>
</evidence>
<evidence type="ECO:0000313" key="2">
    <source>
        <dbReference type="Proteomes" id="UP001172386"/>
    </source>
</evidence>
<gene>
    <name evidence="1" type="ORF">H2198_002890</name>
</gene>
<sequence>MAGDFSDEEWDISDDQLQVLEQNAILSTQQRVSRNAKQPVTSRSASLNPSHTQRLDTPVLQRVAAAVRPVQNAREQVSEDSFESPSLDEDGIPLVVEEQTSYMPVRRPDETTQREQWRANRFAQGYVQPQPPARTIPHQAYPNYQQSSQYGRPIQQNLSTHHHQPPAKSSGQDAVQARLEELLKERDLLTQNLNNVTAQLHTARGENAVVRNKGGNDLKAAERQINILKKQMQEEGTKHQAILQAKDASYSKLVTDSNFLKHELDEQIRKVKTLQQQAKDKPLHDRTNQANLSPRKGAAISLRDGFDDDEIMLMSPSRSPAKGRRSKPGTPTNRKRKQPAMTEPDVPPLVLRLSGGNERDEDTNKPTTKAGTKVEVVKDHETERHLQFIQDVLSFRPFSGQVTVVEGLVQFAFPSEPTRPLSSIVLAETSKLKGKRLPGDLLDCFTRLLDRCAKEDYYKPLALLLATFDHILDIDPTVIDADIIRSLLPPVQSLIEVNARRRWILADITKIWDPKFPRPPPDPEINTSACLDLLVVIASLVLDEKDLLEVFWRCLPAEFILMILAPHNPIADITLVLELLATSIVETTFGSICTGNEQATMESYIIDKVCYLLWEPPRHVVLTRHDKKQLAASKTKKSNGSRKLKGLDPDPVTSPTRIEICNLRLAALSLLSRFIVTSIPHPHGDNIATHHGTTLATTHPKLIARLTRSIYDELTSLYAHHPDTHTLHATLVDRAIVILHHILTSPQAKNLDLPKALLGTSVGVHKFRVAMCRLAFREGLKGGIDEGISEETVNMATEILEEYVTPDEAVQLLEAFGRSSLDDDEDDDEQETLADGGTDAEAEIARIESGEK</sequence>
<dbReference type="Proteomes" id="UP001172386">
    <property type="component" value="Unassembled WGS sequence"/>
</dbReference>
<keyword evidence="2" id="KW-1185">Reference proteome</keyword>
<comment type="caution">
    <text evidence="1">The sequence shown here is derived from an EMBL/GenBank/DDBJ whole genome shotgun (WGS) entry which is preliminary data.</text>
</comment>
<accession>A0ACC3ADA3</accession>
<dbReference type="EMBL" id="JAPDRQ010000036">
    <property type="protein sequence ID" value="KAJ9659821.1"/>
    <property type="molecule type" value="Genomic_DNA"/>
</dbReference>
<organism evidence="1 2">
    <name type="scientific">Neophaeococcomyces mojaviensis</name>
    <dbReference type="NCBI Taxonomy" id="3383035"/>
    <lineage>
        <taxon>Eukaryota</taxon>
        <taxon>Fungi</taxon>
        <taxon>Dikarya</taxon>
        <taxon>Ascomycota</taxon>
        <taxon>Pezizomycotina</taxon>
        <taxon>Eurotiomycetes</taxon>
        <taxon>Chaetothyriomycetidae</taxon>
        <taxon>Chaetothyriales</taxon>
        <taxon>Chaetothyriales incertae sedis</taxon>
        <taxon>Neophaeococcomyces</taxon>
    </lineage>
</organism>
<reference evidence="1" key="1">
    <citation type="submission" date="2022-10" db="EMBL/GenBank/DDBJ databases">
        <title>Culturing micro-colonial fungi from biological soil crusts in the Mojave desert and describing Neophaeococcomyces mojavensis, and introducing the new genera and species Taxawa tesnikishii.</title>
        <authorList>
            <person name="Kurbessoian T."/>
            <person name="Stajich J.E."/>
        </authorList>
    </citation>
    <scope>NUCLEOTIDE SEQUENCE</scope>
    <source>
        <strain evidence="1">JES_112</strain>
    </source>
</reference>